<dbReference type="PROSITE" id="PS01132">
    <property type="entry name" value="ACTINS_ACT_LIKE"/>
    <property type="match status" value="1"/>
</dbReference>
<comment type="caution">
    <text evidence="4">The sequence shown here is derived from an EMBL/GenBank/DDBJ whole genome shotgun (WGS) entry which is preliminary data.</text>
</comment>
<feature type="compositionally biased region" description="Polar residues" evidence="2">
    <location>
        <begin position="768"/>
        <end position="777"/>
    </location>
</feature>
<feature type="region of interest" description="Disordered" evidence="2">
    <location>
        <begin position="818"/>
        <end position="853"/>
    </location>
</feature>
<evidence type="ECO:0000256" key="1">
    <source>
        <dbReference type="ARBA" id="ARBA00006752"/>
    </source>
</evidence>
<evidence type="ECO:0000313" key="4">
    <source>
        <dbReference type="EMBL" id="CAG5950337.1"/>
    </source>
</evidence>
<dbReference type="Proteomes" id="UP000677803">
    <property type="component" value="Unassembled WGS sequence"/>
</dbReference>
<reference evidence="4" key="1">
    <citation type="submission" date="2021-05" db="EMBL/GenBank/DDBJ databases">
        <authorList>
            <person name="Tigano A."/>
        </authorList>
    </citation>
    <scope>NUCLEOTIDE SEQUENCE</scope>
</reference>
<evidence type="ECO:0000256" key="2">
    <source>
        <dbReference type="SAM" id="MobiDB-lite"/>
    </source>
</evidence>
<keyword evidence="3" id="KW-0732">Signal</keyword>
<feature type="compositionally biased region" description="Basic and acidic residues" evidence="2">
    <location>
        <begin position="276"/>
        <end position="289"/>
    </location>
</feature>
<dbReference type="FunFam" id="3.30.420.40:FF:000050">
    <property type="entry name" value="Actin, alpha skeletal muscle"/>
    <property type="match status" value="1"/>
</dbReference>
<feature type="region of interest" description="Disordered" evidence="2">
    <location>
        <begin position="768"/>
        <end position="803"/>
    </location>
</feature>
<feature type="region of interest" description="Disordered" evidence="2">
    <location>
        <begin position="881"/>
        <end position="918"/>
    </location>
</feature>
<accession>A0A8S4B941</accession>
<dbReference type="Gene3D" id="3.30.420.40">
    <property type="match status" value="2"/>
</dbReference>
<feature type="chain" id="PRO_5035919176" evidence="3">
    <location>
        <begin position="23"/>
        <end position="1085"/>
    </location>
</feature>
<dbReference type="SUPFAM" id="SSF53067">
    <property type="entry name" value="Actin-like ATPase domain"/>
    <property type="match status" value="2"/>
</dbReference>
<dbReference type="InterPro" id="IPR043129">
    <property type="entry name" value="ATPase_NBD"/>
</dbReference>
<proteinExistence type="inferred from homology"/>
<dbReference type="PANTHER" id="PTHR11937">
    <property type="entry name" value="ACTIN"/>
    <property type="match status" value="1"/>
</dbReference>
<protein>
    <submittedName>
        <fullName evidence="4">(Atlantic silverside) hypothetical protein</fullName>
    </submittedName>
</protein>
<comment type="similarity">
    <text evidence="1">Belongs to the actin family.</text>
</comment>
<keyword evidence="5" id="KW-1185">Reference proteome</keyword>
<evidence type="ECO:0000313" key="5">
    <source>
        <dbReference type="Proteomes" id="UP000677803"/>
    </source>
</evidence>
<feature type="region of interest" description="Disordered" evidence="2">
    <location>
        <begin position="442"/>
        <end position="461"/>
    </location>
</feature>
<feature type="region of interest" description="Disordered" evidence="2">
    <location>
        <begin position="271"/>
        <end position="330"/>
    </location>
</feature>
<feature type="signal peptide" evidence="3">
    <location>
        <begin position="1"/>
        <end position="22"/>
    </location>
</feature>
<dbReference type="InterPro" id="IPR004000">
    <property type="entry name" value="Actin"/>
</dbReference>
<feature type="compositionally biased region" description="Basic and acidic residues" evidence="2">
    <location>
        <begin position="883"/>
        <end position="894"/>
    </location>
</feature>
<dbReference type="InterPro" id="IPR020902">
    <property type="entry name" value="Actin/actin-like_CS"/>
</dbReference>
<gene>
    <name evidence="4" type="ORF">MMEN_LOCUS14279</name>
</gene>
<name>A0A8S4B941_9TELE</name>
<dbReference type="EMBL" id="CAJRST010018890">
    <property type="protein sequence ID" value="CAG5950337.1"/>
    <property type="molecule type" value="Genomic_DNA"/>
</dbReference>
<dbReference type="Pfam" id="PF00022">
    <property type="entry name" value="Actin"/>
    <property type="match status" value="1"/>
</dbReference>
<organism evidence="4 5">
    <name type="scientific">Menidia menidia</name>
    <name type="common">Atlantic silverside</name>
    <dbReference type="NCBI Taxonomy" id="238744"/>
    <lineage>
        <taxon>Eukaryota</taxon>
        <taxon>Metazoa</taxon>
        <taxon>Chordata</taxon>
        <taxon>Craniata</taxon>
        <taxon>Vertebrata</taxon>
        <taxon>Euteleostomi</taxon>
        <taxon>Actinopterygii</taxon>
        <taxon>Neopterygii</taxon>
        <taxon>Teleostei</taxon>
        <taxon>Neoteleostei</taxon>
        <taxon>Acanthomorphata</taxon>
        <taxon>Ovalentaria</taxon>
        <taxon>Atherinomorphae</taxon>
        <taxon>Atheriniformes</taxon>
        <taxon>Atherinopsidae</taxon>
        <taxon>Menidiinae</taxon>
        <taxon>Menidia</taxon>
    </lineage>
</organism>
<dbReference type="OrthoDB" id="10004999at2759"/>
<sequence>MLTSLRWWPFLSLCLSLQEINAFVQDFLSVVERFPASVSRLQAWAQRELPSSIPDLQHFCSTNQDQFLKLRRDLGLDELLKRCENVVEKLRHPEKDPCYQAMAGTCLFTHTVFDMLQKHSRIVAAVEKLELLWQQAFRKAHVQLEVLQLRRDGLQITEKIERLQQKLLLYRIEIAKDRAQAEALLSDFEASIHTPAMGLVCWAEDVIHTLAEILPLEAQIREAWALDLERLVENLQCTALRKLLMSPGPVSAELLQLSLQWQNEKFHNHPVYHDSQSAEKETTKAETHDPSPLNHSEGEWRLEEDLPASPGKVSAEGKPPSLSPLDSRSSKLEVCVRKDGGQGLLTGSENSMTHNWRHHQICHVSCKSDCKGPKEQSSIQPVEKSADIQISGQVDTVKLELKVAGFPRNPWLSVPVNHVEESHTVSIEENSVAQKRDLVCPDASEPHAPVSPSTSYQDEPPQMDVMRNLESREPPSMDWTLNSQSGFHDPDLSPICNILSSTITDEMDESTSTSEGLPTLLWDSYDLHDEEPDAIVGVRPLAVKDWDVKEQQGLQEVENILGRIDEILEEEENVLAQQTALDDLLRSEVRDLWPPWDTEDHSAVMWSSESADAGVLGFEDCLSAGEPGPAEACAGELFMDNAAGGQPRRRPEPMTEFRNVPILNELMVEESLESLELQKLQLCREGHSHEGSGKPLLDKQPFVKEEECEAHGLLGGKEERKEEKCEMCVDRNSVLKNSSYEGGDVLGCSIEGNGLFPQSGHLRPLAMNNSQDGTCTETCRDAGEADRTRRSTGNQPSEEAILHNQRVSLDQCGGLADSCNKAPAPGSPGLRRDEAFDPEGTPPGPPEPSKSSHLVNSIGVEVNTPHSPEVCDPGPCCVAQGVHEPEAPPDHSEDSVSPEVEPCNDNNNNNNHTLPSQNLAGSTCKEVRLSHSGSAGMQAPPHGNGREAADFRTPIVLDTGSGLMKAGFADQEHPHVIFPTIIGMPKYEDHPVLLTEAAMNPLENRQRMVELMFEGFHVPLVYAEVEGLVPADTGVRVRVTSPKDRDFLVWRGGAVLASLPSFSSAWISQEEYEEFGPQIVFRRCF</sequence>
<dbReference type="AlphaFoldDB" id="A0A8S4B941"/>
<evidence type="ECO:0000256" key="3">
    <source>
        <dbReference type="SAM" id="SignalP"/>
    </source>
</evidence>
<feature type="compositionally biased region" description="Basic and acidic residues" evidence="2">
    <location>
        <begin position="778"/>
        <end position="789"/>
    </location>
</feature>